<dbReference type="AlphaFoldDB" id="A0A212C2X3"/>
<proteinExistence type="predicted"/>
<reference evidence="1 2" key="1">
    <citation type="journal article" date="2018" name="Mol. Genet. Genomics">
        <title>The red deer Cervus elaphus genome CerEla1.0: sequencing, annotating, genes, and chromosomes.</title>
        <authorList>
            <person name="Bana N.A."/>
            <person name="Nyiri A."/>
            <person name="Nagy J."/>
            <person name="Frank K."/>
            <person name="Nagy T."/>
            <person name="Steger V."/>
            <person name="Schiller M."/>
            <person name="Lakatos P."/>
            <person name="Sugar L."/>
            <person name="Horn P."/>
            <person name="Barta E."/>
            <person name="Orosz L."/>
        </authorList>
    </citation>
    <scope>NUCLEOTIDE SEQUENCE [LARGE SCALE GENOMIC DNA]</scope>
    <source>
        <strain evidence="1">Hungarian</strain>
    </source>
</reference>
<evidence type="ECO:0008006" key="3">
    <source>
        <dbReference type="Google" id="ProtNLM"/>
    </source>
</evidence>
<comment type="caution">
    <text evidence="1">The sequence shown here is derived from an EMBL/GenBank/DDBJ whole genome shotgun (WGS) entry which is preliminary data.</text>
</comment>
<name>A0A212C2X3_CEREH</name>
<protein>
    <recommendedName>
        <fullName evidence="3">Beta-defensin</fullName>
    </recommendedName>
</protein>
<gene>
    <name evidence="1" type="ORF">Celaphus_00019225</name>
</gene>
<organism evidence="1 2">
    <name type="scientific">Cervus elaphus hippelaphus</name>
    <name type="common">European red deer</name>
    <dbReference type="NCBI Taxonomy" id="46360"/>
    <lineage>
        <taxon>Eukaryota</taxon>
        <taxon>Metazoa</taxon>
        <taxon>Chordata</taxon>
        <taxon>Craniata</taxon>
        <taxon>Vertebrata</taxon>
        <taxon>Euteleostomi</taxon>
        <taxon>Mammalia</taxon>
        <taxon>Eutheria</taxon>
        <taxon>Laurasiatheria</taxon>
        <taxon>Artiodactyla</taxon>
        <taxon>Ruminantia</taxon>
        <taxon>Pecora</taxon>
        <taxon>Cervidae</taxon>
        <taxon>Cervinae</taxon>
        <taxon>Cervus</taxon>
    </lineage>
</organism>
<feature type="non-terminal residue" evidence="1">
    <location>
        <position position="1"/>
    </location>
</feature>
<keyword evidence="2" id="KW-1185">Reference proteome</keyword>
<dbReference type="EMBL" id="MKHE01000032">
    <property type="protein sequence ID" value="OWK00359.1"/>
    <property type="molecule type" value="Genomic_DNA"/>
</dbReference>
<evidence type="ECO:0000313" key="1">
    <source>
        <dbReference type="EMBL" id="OWK00359.1"/>
    </source>
</evidence>
<accession>A0A212C2X3</accession>
<evidence type="ECO:0000313" key="2">
    <source>
        <dbReference type="Proteomes" id="UP000242450"/>
    </source>
</evidence>
<dbReference type="Proteomes" id="UP000242450">
    <property type="component" value="Chromosome 32"/>
</dbReference>
<dbReference type="OrthoDB" id="9542609at2759"/>
<sequence>KKWIFICRKPLSQCEWCLQKRHLQIDRGCAWYLPKKLEMLSCLPFFCKCIALCTYQYMDARTGLIPGQKQCNLLKGVCKDGGCTSVEQPIGVCNEEKRCCRK</sequence>
<feature type="non-terminal residue" evidence="1">
    <location>
        <position position="102"/>
    </location>
</feature>